<protein>
    <recommendedName>
        <fullName evidence="2">SMP-30/Gluconolactonase/LRE-like region domain-containing protein</fullName>
    </recommendedName>
</protein>
<name>A0A382YW49_9ZZZZ</name>
<dbReference type="Gene3D" id="2.130.10.10">
    <property type="entry name" value="YVTN repeat-like/Quinoprotein amine dehydrogenase"/>
    <property type="match status" value="2"/>
</dbReference>
<dbReference type="SUPFAM" id="SSF75011">
    <property type="entry name" value="3-carboxy-cis,cis-mucoante lactonizing enzyme"/>
    <property type="match status" value="1"/>
</dbReference>
<accession>A0A382YW49</accession>
<feature type="non-terminal residue" evidence="1">
    <location>
        <position position="1"/>
    </location>
</feature>
<evidence type="ECO:0000313" key="1">
    <source>
        <dbReference type="EMBL" id="SVD87330.1"/>
    </source>
</evidence>
<organism evidence="1">
    <name type="scientific">marine metagenome</name>
    <dbReference type="NCBI Taxonomy" id="408172"/>
    <lineage>
        <taxon>unclassified sequences</taxon>
        <taxon>metagenomes</taxon>
        <taxon>ecological metagenomes</taxon>
    </lineage>
</organism>
<dbReference type="InterPro" id="IPR015943">
    <property type="entry name" value="WD40/YVTN_repeat-like_dom_sf"/>
</dbReference>
<dbReference type="EMBL" id="UINC01178915">
    <property type="protein sequence ID" value="SVD87330.1"/>
    <property type="molecule type" value="Genomic_DNA"/>
</dbReference>
<gene>
    <name evidence="1" type="ORF">METZ01_LOCUS440184</name>
</gene>
<feature type="non-terminal residue" evidence="1">
    <location>
        <position position="261"/>
    </location>
</feature>
<sequence>ASANSITTAAASHDSSPFDISGQEAYAHAVQFNNDGTKMFVTGSGGDDVNEYTLSTAFDVSTASFVDSFDYSSQESNARALAFNNDGTKMFVMGTGSDDVNEYTLSTGFDVSTASFVDGYSLNDGDPDGLAFSADGTKMFVTDLDAGGNADDVSEYTLTTAFDVSTASFVDSFDVSSQDEGPSEVQFNIDGTKMFVLGYMNDNVYEYTLSTGFDVSSASYVGSFDISSQEANPNGLAFSADGTKMFIVGTSGDDVNEYSLV</sequence>
<proteinExistence type="predicted"/>
<dbReference type="PANTHER" id="PTHR47197:SF3">
    <property type="entry name" value="DIHYDRO-HEME D1 DEHYDROGENASE"/>
    <property type="match status" value="1"/>
</dbReference>
<reference evidence="1" key="1">
    <citation type="submission" date="2018-05" db="EMBL/GenBank/DDBJ databases">
        <authorList>
            <person name="Lanie J.A."/>
            <person name="Ng W.-L."/>
            <person name="Kazmierczak K.M."/>
            <person name="Andrzejewski T.M."/>
            <person name="Davidsen T.M."/>
            <person name="Wayne K.J."/>
            <person name="Tettelin H."/>
            <person name="Glass J.I."/>
            <person name="Rusch D."/>
            <person name="Podicherti R."/>
            <person name="Tsui H.-C.T."/>
            <person name="Winkler M.E."/>
        </authorList>
    </citation>
    <scope>NUCLEOTIDE SEQUENCE</scope>
</reference>
<dbReference type="InterPro" id="IPR051200">
    <property type="entry name" value="Host-pathogen_enzymatic-act"/>
</dbReference>
<evidence type="ECO:0008006" key="2">
    <source>
        <dbReference type="Google" id="ProtNLM"/>
    </source>
</evidence>
<dbReference type="PANTHER" id="PTHR47197">
    <property type="entry name" value="PROTEIN NIRF"/>
    <property type="match status" value="1"/>
</dbReference>
<dbReference type="AlphaFoldDB" id="A0A382YW49"/>